<keyword evidence="8 12" id="KW-1133">Transmembrane helix</keyword>
<dbReference type="GO" id="GO:0005886">
    <property type="term" value="C:plasma membrane"/>
    <property type="evidence" value="ECO:0007669"/>
    <property type="project" value="UniProtKB-SubCell"/>
</dbReference>
<keyword evidence="5 12" id="KW-0812">Transmembrane</keyword>
<feature type="transmembrane region" description="Helical" evidence="12">
    <location>
        <begin position="20"/>
        <end position="44"/>
    </location>
</feature>
<dbReference type="InterPro" id="IPR050515">
    <property type="entry name" value="Beta-lactam/transpept"/>
</dbReference>
<reference evidence="15 17" key="1">
    <citation type="submission" date="2015-08" db="EMBL/GenBank/DDBJ databases">
        <title>Genome of Paenibacillus jilunlii.</title>
        <authorList>
            <person name="Sant'Anna F.H."/>
            <person name="Ambrosini A."/>
            <person name="Souza R."/>
            <person name="Bach E."/>
            <person name="Fernandes G."/>
            <person name="Balsanelli E."/>
            <person name="Baura V.A."/>
            <person name="Pedrosa F.O."/>
            <person name="Souza E.M."/>
            <person name="Passaglia L."/>
        </authorList>
    </citation>
    <scope>NUCLEOTIDE SEQUENCE [LARGE SCALE GENOMIC DNA]</scope>
    <source>
        <strain evidence="15 17">DSM 23019</strain>
    </source>
</reference>
<evidence type="ECO:0000313" key="15">
    <source>
        <dbReference type="EMBL" id="KWX74521.1"/>
    </source>
</evidence>
<dbReference type="GO" id="GO:0008658">
    <property type="term" value="F:penicillin binding"/>
    <property type="evidence" value="ECO:0007669"/>
    <property type="project" value="InterPro"/>
</dbReference>
<keyword evidence="7" id="KW-0573">Peptidoglycan synthesis</keyword>
<name>A0A1G9QQ05_9BACL</name>
<dbReference type="PANTHER" id="PTHR30627">
    <property type="entry name" value="PEPTIDOGLYCAN D,D-TRANSPEPTIDASE"/>
    <property type="match status" value="1"/>
</dbReference>
<feature type="domain" description="Penicillin-binding protein transpeptidase" evidence="13">
    <location>
        <begin position="332"/>
        <end position="665"/>
    </location>
</feature>
<evidence type="ECO:0000256" key="10">
    <source>
        <dbReference type="ARBA" id="ARBA00023316"/>
    </source>
</evidence>
<evidence type="ECO:0000313" key="16">
    <source>
        <dbReference type="EMBL" id="SDM13063.1"/>
    </source>
</evidence>
<evidence type="ECO:0000256" key="11">
    <source>
        <dbReference type="SAM" id="MobiDB-lite"/>
    </source>
</evidence>
<dbReference type="GO" id="GO:0051301">
    <property type="term" value="P:cell division"/>
    <property type="evidence" value="ECO:0007669"/>
    <property type="project" value="UniProtKB-KW"/>
</dbReference>
<dbReference type="OrthoDB" id="9770103at2"/>
<feature type="domain" description="Penicillin-binding protein dimerisation" evidence="14">
    <location>
        <begin position="68"/>
        <end position="277"/>
    </location>
</feature>
<keyword evidence="9 12" id="KW-0472">Membrane</keyword>
<dbReference type="Proteomes" id="UP000070252">
    <property type="component" value="Unassembled WGS sequence"/>
</dbReference>
<dbReference type="Gene3D" id="3.40.710.10">
    <property type="entry name" value="DD-peptidase/beta-lactamase superfamily"/>
    <property type="match status" value="1"/>
</dbReference>
<keyword evidence="17" id="KW-1185">Reference proteome</keyword>
<comment type="subcellular location">
    <subcellularLocation>
        <location evidence="2">Cell membrane</location>
    </subcellularLocation>
    <subcellularLocation>
        <location evidence="1">Membrane</location>
        <topology evidence="1">Single-pass membrane protein</topology>
    </subcellularLocation>
</comment>
<dbReference type="Gene3D" id="3.90.1310.10">
    <property type="entry name" value="Penicillin-binding protein 2a (Domain 2)"/>
    <property type="match status" value="1"/>
</dbReference>
<dbReference type="SUPFAM" id="SSF56519">
    <property type="entry name" value="Penicillin binding protein dimerisation domain"/>
    <property type="match status" value="1"/>
</dbReference>
<gene>
    <name evidence="15" type="ORF">AML91_15075</name>
    <name evidence="16" type="ORF">SAMN05216191_10972</name>
</gene>
<evidence type="ECO:0000259" key="13">
    <source>
        <dbReference type="Pfam" id="PF00905"/>
    </source>
</evidence>
<dbReference type="EMBL" id="LIPY01000114">
    <property type="protein sequence ID" value="KWX74521.1"/>
    <property type="molecule type" value="Genomic_DNA"/>
</dbReference>
<keyword evidence="10" id="KW-0961">Cell wall biogenesis/degradation</keyword>
<dbReference type="PANTHER" id="PTHR30627:SF2">
    <property type="entry name" value="PEPTIDOGLYCAN D,D-TRANSPEPTIDASE MRDA"/>
    <property type="match status" value="1"/>
</dbReference>
<keyword evidence="4" id="KW-1003">Cell membrane</keyword>
<evidence type="ECO:0000313" key="18">
    <source>
        <dbReference type="Proteomes" id="UP000182783"/>
    </source>
</evidence>
<evidence type="ECO:0000256" key="5">
    <source>
        <dbReference type="ARBA" id="ARBA00022692"/>
    </source>
</evidence>
<evidence type="ECO:0000256" key="4">
    <source>
        <dbReference type="ARBA" id="ARBA00022475"/>
    </source>
</evidence>
<keyword evidence="16" id="KW-0131">Cell cycle</keyword>
<protein>
    <submittedName>
        <fullName evidence="15 16">Cell division protein FtsI</fullName>
    </submittedName>
</protein>
<dbReference type="GO" id="GO:0009252">
    <property type="term" value="P:peptidoglycan biosynthetic process"/>
    <property type="evidence" value="ECO:0007669"/>
    <property type="project" value="UniProtKB-KW"/>
</dbReference>
<dbReference type="GO" id="GO:0008360">
    <property type="term" value="P:regulation of cell shape"/>
    <property type="evidence" value="ECO:0007669"/>
    <property type="project" value="UniProtKB-KW"/>
</dbReference>
<dbReference type="RefSeq" id="WP_062523745.1">
    <property type="nucleotide sequence ID" value="NZ_CP048429.1"/>
</dbReference>
<dbReference type="InterPro" id="IPR036138">
    <property type="entry name" value="PBP_dimer_sf"/>
</dbReference>
<evidence type="ECO:0000256" key="1">
    <source>
        <dbReference type="ARBA" id="ARBA00004167"/>
    </source>
</evidence>
<evidence type="ECO:0000256" key="3">
    <source>
        <dbReference type="ARBA" id="ARBA00007171"/>
    </source>
</evidence>
<evidence type="ECO:0000313" key="17">
    <source>
        <dbReference type="Proteomes" id="UP000070252"/>
    </source>
</evidence>
<feature type="region of interest" description="Disordered" evidence="11">
    <location>
        <begin position="682"/>
        <end position="705"/>
    </location>
</feature>
<evidence type="ECO:0000256" key="8">
    <source>
        <dbReference type="ARBA" id="ARBA00022989"/>
    </source>
</evidence>
<evidence type="ECO:0000256" key="7">
    <source>
        <dbReference type="ARBA" id="ARBA00022984"/>
    </source>
</evidence>
<dbReference type="Pfam" id="PF03717">
    <property type="entry name" value="PBP_dimer"/>
    <property type="match status" value="1"/>
</dbReference>
<dbReference type="EMBL" id="FNGM01000009">
    <property type="protein sequence ID" value="SDM13063.1"/>
    <property type="molecule type" value="Genomic_DNA"/>
</dbReference>
<keyword evidence="16" id="KW-0132">Cell division</keyword>
<dbReference type="Pfam" id="PF00905">
    <property type="entry name" value="Transpeptidase"/>
    <property type="match status" value="1"/>
</dbReference>
<reference evidence="16 18" key="2">
    <citation type="submission" date="2016-10" db="EMBL/GenBank/DDBJ databases">
        <authorList>
            <person name="de Groot N.N."/>
        </authorList>
    </citation>
    <scope>NUCLEOTIDE SEQUENCE [LARGE SCALE GENOMIC DNA]</scope>
    <source>
        <strain evidence="16 18">CGMCC 1.10239</strain>
    </source>
</reference>
<proteinExistence type="inferred from homology"/>
<dbReference type="GO" id="GO:0071555">
    <property type="term" value="P:cell wall organization"/>
    <property type="evidence" value="ECO:0007669"/>
    <property type="project" value="UniProtKB-KW"/>
</dbReference>
<dbReference type="InterPro" id="IPR012338">
    <property type="entry name" value="Beta-lactam/transpept-like"/>
</dbReference>
<dbReference type="Proteomes" id="UP000182783">
    <property type="component" value="Unassembled WGS sequence"/>
</dbReference>
<keyword evidence="6" id="KW-0133">Cell shape</keyword>
<dbReference type="SUPFAM" id="SSF56601">
    <property type="entry name" value="beta-lactamase/transpeptidase-like"/>
    <property type="match status" value="1"/>
</dbReference>
<evidence type="ECO:0000256" key="12">
    <source>
        <dbReference type="SAM" id="Phobius"/>
    </source>
</evidence>
<evidence type="ECO:0000259" key="14">
    <source>
        <dbReference type="Pfam" id="PF03717"/>
    </source>
</evidence>
<evidence type="ECO:0000256" key="6">
    <source>
        <dbReference type="ARBA" id="ARBA00022960"/>
    </source>
</evidence>
<evidence type="ECO:0000256" key="2">
    <source>
        <dbReference type="ARBA" id="ARBA00004236"/>
    </source>
</evidence>
<sequence length="705" mass="77496">MSVFRKQASPQDEKDSKSSLGLRLNVFFFSTFIIFCVIIIRLAVVQFVEGPNLKEVETSRDTKNVPLAAIRGSIRAAGGEEIAYSSSVQSLYITLTKEYTAKSKDKKTGETSFTPEARANTYALANNLVENFNKYGDPNGEKLTVNNVINSLDRDFKKYSGFMARRIKAGLTPKEVAYFMEHKEEYPGLEVVEESNRHYNKDTVAVQTVGYIKPFKSSGSLDIYKNIQNAMKNIDNDPGLTYKDDEFVGFDGLELQYQRELRGKNGYQVISVNPQNMAEKVEDVVPPVKGNDIWMTINKNIQLKTEQAITEQISWLHSHSVQGKTHPDAVTGYAVAMEVDTGNVVAMASMPDYDTNVWTKGSLPTDVWKSIMSNYQNGTINPISSGVSGHGLQSVLLLGSTIKPLSVLIGLKEGFFSTSDTYQDKGIAFFGKNDKSSVRNASGHVYGSMDPSRAIEKSSNVFMVDMVGKKLYDKYGSKGIEVWDKYMKEFGLGVSTQSGLPREFLGQINYTNTKAAGSAQAALVYASFGQQGSYTTLQLAQYASTLANEGVRIKPQLVSKITDSDGKVVKTFGREVIDEVTNFDPSFWREIKKGMSSDVTAFSDFPYDFARKTGTSQQSAKGDLRDNGVFIAFAPRENPKLAVAVVIPEGGFGSNSAAPVARKIFDAYDWEYGLDGVPKKSLKAEDAKDGAAAGKDSENTATTNN</sequence>
<dbReference type="InterPro" id="IPR001460">
    <property type="entry name" value="PCN-bd_Tpept"/>
</dbReference>
<organism evidence="16 18">
    <name type="scientific">Paenibacillus jilunlii</name>
    <dbReference type="NCBI Taxonomy" id="682956"/>
    <lineage>
        <taxon>Bacteria</taxon>
        <taxon>Bacillati</taxon>
        <taxon>Bacillota</taxon>
        <taxon>Bacilli</taxon>
        <taxon>Bacillales</taxon>
        <taxon>Paenibacillaceae</taxon>
        <taxon>Paenibacillus</taxon>
    </lineage>
</organism>
<comment type="similarity">
    <text evidence="3">Belongs to the transpeptidase family.</text>
</comment>
<accession>A0A1G9QQ05</accession>
<evidence type="ECO:0000256" key="9">
    <source>
        <dbReference type="ARBA" id="ARBA00023136"/>
    </source>
</evidence>
<dbReference type="AlphaFoldDB" id="A0A1G9QQ05"/>
<dbReference type="GO" id="GO:0071972">
    <property type="term" value="F:peptidoglycan L,D-transpeptidase activity"/>
    <property type="evidence" value="ECO:0007669"/>
    <property type="project" value="TreeGrafter"/>
</dbReference>
<dbReference type="InterPro" id="IPR005311">
    <property type="entry name" value="PBP_dimer"/>
</dbReference>